<evidence type="ECO:0000256" key="3">
    <source>
        <dbReference type="ARBA" id="ARBA00022737"/>
    </source>
</evidence>
<evidence type="ECO:0000259" key="6">
    <source>
        <dbReference type="SMART" id="SM00082"/>
    </source>
</evidence>
<dbReference type="Pfam" id="PF13855">
    <property type="entry name" value="LRR_8"/>
    <property type="match status" value="1"/>
</dbReference>
<dbReference type="PROSITE" id="PS51450">
    <property type="entry name" value="LRR"/>
    <property type="match status" value="1"/>
</dbReference>
<feature type="compositionally biased region" description="Polar residues" evidence="4">
    <location>
        <begin position="1284"/>
        <end position="1295"/>
    </location>
</feature>
<dbReference type="InterPro" id="IPR001611">
    <property type="entry name" value="Leu-rich_rpt"/>
</dbReference>
<dbReference type="EMBL" id="JADBJN010000003">
    <property type="protein sequence ID" value="KAG5670513.1"/>
    <property type="molecule type" value="Genomic_DNA"/>
</dbReference>
<evidence type="ECO:0000256" key="2">
    <source>
        <dbReference type="ARBA" id="ARBA00022729"/>
    </source>
</evidence>
<dbReference type="SMART" id="SM00082">
    <property type="entry name" value="LRRCT"/>
    <property type="match status" value="2"/>
</dbReference>
<dbReference type="PANTHER" id="PTHR24369:SF213">
    <property type="entry name" value="INSULIN LIKE GROWTH FACTOR BINDING PROTEIN ACID LABILE SUBUNIT"/>
    <property type="match status" value="1"/>
</dbReference>
<feature type="region of interest" description="Disordered" evidence="4">
    <location>
        <begin position="117"/>
        <end position="185"/>
    </location>
</feature>
<dbReference type="InterPro" id="IPR032675">
    <property type="entry name" value="LRR_dom_sf"/>
</dbReference>
<feature type="domain" description="LRRCT" evidence="6">
    <location>
        <begin position="756"/>
        <end position="797"/>
    </location>
</feature>
<dbReference type="GO" id="GO:0005886">
    <property type="term" value="C:plasma membrane"/>
    <property type="evidence" value="ECO:0007669"/>
    <property type="project" value="TreeGrafter"/>
</dbReference>
<name>A0A9J6BKV2_POLVA</name>
<feature type="compositionally biased region" description="Low complexity" evidence="4">
    <location>
        <begin position="811"/>
        <end position="822"/>
    </location>
</feature>
<dbReference type="Gene3D" id="3.80.10.10">
    <property type="entry name" value="Ribonuclease Inhibitor"/>
    <property type="match status" value="2"/>
</dbReference>
<dbReference type="InterPro" id="IPR050541">
    <property type="entry name" value="LRR_TM_domain-containing"/>
</dbReference>
<keyword evidence="5" id="KW-1133">Transmembrane helix</keyword>
<dbReference type="InterPro" id="IPR000483">
    <property type="entry name" value="Cys-rich_flank_reg_C"/>
</dbReference>
<evidence type="ECO:0000256" key="5">
    <source>
        <dbReference type="SAM" id="Phobius"/>
    </source>
</evidence>
<feature type="transmembrane region" description="Helical" evidence="5">
    <location>
        <begin position="1120"/>
        <end position="1144"/>
    </location>
</feature>
<keyword evidence="5" id="KW-0472">Membrane</keyword>
<evidence type="ECO:0000313" key="8">
    <source>
        <dbReference type="Proteomes" id="UP001107558"/>
    </source>
</evidence>
<evidence type="ECO:0000313" key="7">
    <source>
        <dbReference type="EMBL" id="KAG5670513.1"/>
    </source>
</evidence>
<feature type="transmembrane region" description="Helical" evidence="5">
    <location>
        <begin position="36"/>
        <end position="58"/>
    </location>
</feature>
<feature type="compositionally biased region" description="Polar residues" evidence="4">
    <location>
        <begin position="911"/>
        <end position="922"/>
    </location>
</feature>
<evidence type="ECO:0000256" key="1">
    <source>
        <dbReference type="ARBA" id="ARBA00022614"/>
    </source>
</evidence>
<proteinExistence type="predicted"/>
<dbReference type="SUPFAM" id="SSF52058">
    <property type="entry name" value="L domain-like"/>
    <property type="match status" value="2"/>
</dbReference>
<sequence>MKIQKVDLNDKTYNSKRNRCYRKYHNCTNSSHCNKIFGVIFIMSIGGIFIGSIILAFIRADMIPIDFNNHNHIMNLSENALTSSNEIPVMPSVDSSNEDLTTESLKIEEVLETLSDVFDESTTTTTEEYQNTKAKDEDSKESTAESNPPIEENSTTESIETSDTETTTEESTSTTTPKRPNSCTLSMSNNDSDVCIISCSEVSSSYLSYDINETLELHLNDYEDCAVNEFDLDLKRIDFDDGNVDVNFLADLQVSIHYLTIKNSTVRNIASDALVNVKKFVIESTFGEFFFARESFKGLSNIETLHLSNFEKIDFVSVYSLNPMNNSLRELKINNVRNSWNVDKLLMNTTLFKIKTVNFQNNNFDDLTFNASTFSRVCGSIKTLNLDNCKIKNLSADVFGYCPFLTLLELMNNNIETLPVGIFDNLPSLKELYLNNNKFTSIPYGLFDAVLNSSEIKNIDLSNNEWHCDFDIIYLKQILTTHGNIITINECETPEEFNGLIIKDLWCTFDSCTIYCENLFNSEDLSNSLVAYNEVNCAHVHLRIRNQSLLNKIESNWLSHLKFNIHSLSISKSYIEKIESEAFNSEFFEKLIELEISENESDPFIIYANSLAGLKSLESLKIENAAVITLTSGDRDFLEPLKASLYELSITGIKSNLKYYDIFERYKFDKLKVLKMHGNSFSNYTLMENSFYAMKDSLEEIYLNDSQISKATNAAFSEFHQLKVAHLENNELAFLSSEFFGDLVNDSEFQVYLSGNPWNCTCGISHLLDIIKEETVICDSPKDVKGLEITILDEMCRSTITETSLSASYNSSTITEEMSSTEETTKKNTKTSGTFTVSSTTSTTSEEITTTSSITKTTTTTESTTSITTTDSSNNTTSTNDENISDTTTLESGEEEENTSPSDSTDDQNDTTESSTLPITDNTTDPSIFTTKTTKTSIKPSSSSTQSMTTPCVYTTPPVSQSTPIGSESIIVQCFETGINNSAANLERLLTGLQLIRTLNSRDPITIFRPIISFDIKTSSNHEEVIVEFKEGYDDEMVLVYYPSMEDPFKEKDMNAGKDIVKCISVTNPIIIVNQLLPDTIYNFCALYRNPYHMMITPFQCKSHIYLQGHPWLYEEQKAIIITSFILLLLLALIIGVITTYFLIRRMPTLIRGSKRVVMVNNRTKEVMILPRTNSDATSNNSCRKESIPPITAEPPTYLTPLPRQSFDNRPPFVRSNSDTSIKSYVSVSRLPPRFSQVFQRSDFECDSPRRCGSYPHCHPSAPCCHQHSPELPPPLPRRSVVSTASSTLRSNASTAEIGKPLSRASVHNSTYRRHPRPIEIEHENHYNFII</sequence>
<protein>
    <recommendedName>
        <fullName evidence="6">LRRCT domain-containing protein</fullName>
    </recommendedName>
</protein>
<keyword evidence="1" id="KW-0433">Leucine-rich repeat</keyword>
<comment type="caution">
    <text evidence="7">The sequence shown here is derived from an EMBL/GenBank/DDBJ whole genome shotgun (WGS) entry which is preliminary data.</text>
</comment>
<keyword evidence="5" id="KW-0812">Transmembrane</keyword>
<reference evidence="7" key="1">
    <citation type="submission" date="2021-03" db="EMBL/GenBank/DDBJ databases">
        <title>Chromosome level genome of the anhydrobiotic midge Polypedilum vanderplanki.</title>
        <authorList>
            <person name="Yoshida Y."/>
            <person name="Kikawada T."/>
            <person name="Gusev O."/>
        </authorList>
    </citation>
    <scope>NUCLEOTIDE SEQUENCE</scope>
    <source>
        <strain evidence="7">NIAS01</strain>
        <tissue evidence="7">Whole body or cell culture</tissue>
    </source>
</reference>
<dbReference type="SMART" id="SM00369">
    <property type="entry name" value="LRR_TYP"/>
    <property type="match status" value="4"/>
</dbReference>
<gene>
    <name evidence="7" type="ORF">PVAND_000772</name>
</gene>
<organism evidence="7 8">
    <name type="scientific">Polypedilum vanderplanki</name>
    <name type="common">Sleeping chironomid midge</name>
    <dbReference type="NCBI Taxonomy" id="319348"/>
    <lineage>
        <taxon>Eukaryota</taxon>
        <taxon>Metazoa</taxon>
        <taxon>Ecdysozoa</taxon>
        <taxon>Arthropoda</taxon>
        <taxon>Hexapoda</taxon>
        <taxon>Insecta</taxon>
        <taxon>Pterygota</taxon>
        <taxon>Neoptera</taxon>
        <taxon>Endopterygota</taxon>
        <taxon>Diptera</taxon>
        <taxon>Nematocera</taxon>
        <taxon>Chironomoidea</taxon>
        <taxon>Chironomidae</taxon>
        <taxon>Chironominae</taxon>
        <taxon>Polypedilum</taxon>
        <taxon>Polypedilum</taxon>
    </lineage>
</organism>
<accession>A0A9J6BKV2</accession>
<feature type="compositionally biased region" description="Basic and acidic residues" evidence="4">
    <location>
        <begin position="133"/>
        <end position="143"/>
    </location>
</feature>
<feature type="region of interest" description="Disordered" evidence="4">
    <location>
        <begin position="810"/>
        <end position="951"/>
    </location>
</feature>
<feature type="compositionally biased region" description="Acidic residues" evidence="4">
    <location>
        <begin position="892"/>
        <end position="910"/>
    </location>
</feature>
<feature type="region of interest" description="Disordered" evidence="4">
    <location>
        <begin position="1175"/>
        <end position="1195"/>
    </location>
</feature>
<keyword evidence="8" id="KW-1185">Reference proteome</keyword>
<dbReference type="OrthoDB" id="26525at2759"/>
<dbReference type="InterPro" id="IPR003591">
    <property type="entry name" value="Leu-rich_rpt_typical-subtyp"/>
</dbReference>
<feature type="compositionally biased region" description="Low complexity" evidence="4">
    <location>
        <begin position="830"/>
        <end position="889"/>
    </location>
</feature>
<feature type="domain" description="LRRCT" evidence="6">
    <location>
        <begin position="464"/>
        <end position="513"/>
    </location>
</feature>
<dbReference type="PANTHER" id="PTHR24369">
    <property type="entry name" value="ANTIGEN BSP, PUTATIVE-RELATED"/>
    <property type="match status" value="1"/>
</dbReference>
<evidence type="ECO:0000256" key="4">
    <source>
        <dbReference type="SAM" id="MobiDB-lite"/>
    </source>
</evidence>
<dbReference type="Proteomes" id="UP001107558">
    <property type="component" value="Chromosome 3"/>
</dbReference>
<feature type="region of interest" description="Disordered" evidence="4">
    <location>
        <begin position="1278"/>
        <end position="1311"/>
    </location>
</feature>
<feature type="compositionally biased region" description="Low complexity" evidence="4">
    <location>
        <begin position="923"/>
        <end position="951"/>
    </location>
</feature>
<keyword evidence="3" id="KW-0677">Repeat</keyword>
<keyword evidence="2" id="KW-0732">Signal</keyword>